<evidence type="ECO:0000313" key="1">
    <source>
        <dbReference type="EMBL" id="EPR70965.1"/>
    </source>
</evidence>
<sequence>MVLSNSWFSEGNYTALVYGEERESLTILPFVSQFRSNKELSINLSTLEERDIKIFHH</sequence>
<dbReference type="EMBL" id="ATNM01000033">
    <property type="protein sequence ID" value="EPR70965.1"/>
    <property type="molecule type" value="Genomic_DNA"/>
</dbReference>
<proteinExistence type="predicted"/>
<accession>S7VL86</accession>
<name>S7VL86_9BACT</name>
<reference evidence="1 2" key="1">
    <citation type="journal article" date="2013" name="Genome Announc.">
        <title>Draft Genome Sequence of Cyclobacterium qasimii Strain M12-11BT, Isolated from Arctic Marine Sediment.</title>
        <authorList>
            <person name="Shivaji S."/>
            <person name="Ara S."/>
            <person name="Singh A."/>
            <person name="Kumar Pinnaka A."/>
        </authorList>
    </citation>
    <scope>NUCLEOTIDE SEQUENCE [LARGE SCALE GENOMIC DNA]</scope>
    <source>
        <strain evidence="1 2">M12-11B</strain>
    </source>
</reference>
<protein>
    <submittedName>
        <fullName evidence="1">Uncharacterized protein</fullName>
    </submittedName>
</protein>
<gene>
    <name evidence="1" type="ORF">ADICYQ_0779</name>
</gene>
<dbReference type="Proteomes" id="UP000014974">
    <property type="component" value="Unassembled WGS sequence"/>
</dbReference>
<dbReference type="AlphaFoldDB" id="S7VL86"/>
<evidence type="ECO:0000313" key="2">
    <source>
        <dbReference type="Proteomes" id="UP000014974"/>
    </source>
</evidence>
<comment type="caution">
    <text evidence="1">The sequence shown here is derived from an EMBL/GenBank/DDBJ whole genome shotgun (WGS) entry which is preliminary data.</text>
</comment>
<organism evidence="1 2">
    <name type="scientific">Cyclobacterium qasimii M12-11B</name>
    <dbReference type="NCBI Taxonomy" id="641524"/>
    <lineage>
        <taxon>Bacteria</taxon>
        <taxon>Pseudomonadati</taxon>
        <taxon>Bacteroidota</taxon>
        <taxon>Cytophagia</taxon>
        <taxon>Cytophagales</taxon>
        <taxon>Cyclobacteriaceae</taxon>
        <taxon>Cyclobacterium</taxon>
    </lineage>
</organism>